<gene>
    <name evidence="3" type="ORF">OEZ85_004502</name>
</gene>
<dbReference type="PANTHER" id="PTHR10625:SF25">
    <property type="entry name" value="HISTONE DEACETYLASE 18-RELATED"/>
    <property type="match status" value="1"/>
</dbReference>
<feature type="region of interest" description="Disordered" evidence="1">
    <location>
        <begin position="1"/>
        <end position="84"/>
    </location>
</feature>
<feature type="domain" description="Histone deacetylase" evidence="2">
    <location>
        <begin position="153"/>
        <end position="440"/>
    </location>
</feature>
<evidence type="ECO:0000313" key="3">
    <source>
        <dbReference type="EMBL" id="WIA22168.1"/>
    </source>
</evidence>
<reference evidence="3 4" key="1">
    <citation type="submission" date="2023-05" db="EMBL/GenBank/DDBJ databases">
        <title>A 100% complete, gapless, phased diploid assembly of the Scenedesmus obliquus UTEX 3031 genome.</title>
        <authorList>
            <person name="Biondi T.C."/>
            <person name="Hanschen E.R."/>
            <person name="Kwon T."/>
            <person name="Eng W."/>
            <person name="Kruse C.P.S."/>
            <person name="Koehler S.I."/>
            <person name="Kunde Y."/>
            <person name="Gleasner C.D."/>
            <person name="You Mak K.T."/>
            <person name="Polle J."/>
            <person name="Hovde B.T."/>
            <person name="Starkenburg S.R."/>
        </authorList>
    </citation>
    <scope>NUCLEOTIDE SEQUENCE [LARGE SCALE GENOMIC DNA]</scope>
    <source>
        <strain evidence="3 4">DOE0152z</strain>
    </source>
</reference>
<dbReference type="Gene3D" id="3.40.800.20">
    <property type="entry name" value="Histone deacetylase domain"/>
    <property type="match status" value="1"/>
</dbReference>
<evidence type="ECO:0000259" key="2">
    <source>
        <dbReference type="Pfam" id="PF00850"/>
    </source>
</evidence>
<proteinExistence type="predicted"/>
<feature type="compositionally biased region" description="Low complexity" evidence="1">
    <location>
        <begin position="31"/>
        <end position="46"/>
    </location>
</feature>
<organism evidence="3 4">
    <name type="scientific">Tetradesmus obliquus</name>
    <name type="common">Green alga</name>
    <name type="synonym">Acutodesmus obliquus</name>
    <dbReference type="NCBI Taxonomy" id="3088"/>
    <lineage>
        <taxon>Eukaryota</taxon>
        <taxon>Viridiplantae</taxon>
        <taxon>Chlorophyta</taxon>
        <taxon>core chlorophytes</taxon>
        <taxon>Chlorophyceae</taxon>
        <taxon>CS clade</taxon>
        <taxon>Sphaeropleales</taxon>
        <taxon>Scenedesmaceae</taxon>
        <taxon>Tetradesmus</taxon>
    </lineage>
</organism>
<feature type="compositionally biased region" description="Acidic residues" evidence="1">
    <location>
        <begin position="509"/>
        <end position="536"/>
    </location>
</feature>
<protein>
    <recommendedName>
        <fullName evidence="2">Histone deacetylase domain-containing protein</fullName>
    </recommendedName>
</protein>
<dbReference type="Proteomes" id="UP001244341">
    <property type="component" value="Chromosome 14b"/>
</dbReference>
<accession>A0ABY8UKX2</accession>
<name>A0ABY8UKX2_TETOB</name>
<dbReference type="InterPro" id="IPR023801">
    <property type="entry name" value="His_deacetylse_dom"/>
</dbReference>
<dbReference type="EMBL" id="CP126221">
    <property type="protein sequence ID" value="WIA22168.1"/>
    <property type="molecule type" value="Genomic_DNA"/>
</dbReference>
<dbReference type="PRINTS" id="PR01270">
    <property type="entry name" value="HDASUPER"/>
</dbReference>
<dbReference type="InterPro" id="IPR000286">
    <property type="entry name" value="HDACs"/>
</dbReference>
<feature type="region of interest" description="Disordered" evidence="1">
    <location>
        <begin position="509"/>
        <end position="552"/>
    </location>
</feature>
<sequence length="587" mass="62723">MLATADAAAAAPTPPQQAPLSTDAAEHRHQASQQQREQQDQQQQSSSEDDSWTPGQPQSSGGDAHAADADLDDDEETWDPSGPPPRYCTNCTARLYQPPTCSDCRHSSEQDDTLFEAVSSVDAVPAAAAAAGRPLIIWDDEMLLHEEGKAVPHPERPDRLRAIMARLVGNGVTDSCTRVPARTATTTELLRVHTADHLQRLRLFCSGTVPATIIPSDTYINQHTLHCAALAAGSAADAAVRVVRGEAACGAAIIRPPGHHAESNTAMGFCFFNNAAVAARAAQAAGAERVLILDWDVHHGNGTQHIFEADPSVLYMSLHRYDRGNFYPGTGAAEEVGRGRGAGFTVNVPWDAANIGNGDYMAAMHDVVLPIAREFAPNLILISAGFDAAEGDPIGGCCLTPKCFGNMTAQLMGLAPTVLLLEGGYNLLSTAVSTEACLKVLLGEAPQPLPARPSAFGWLAIQAAKKAHSRYWACLAGAFPQLHAHALAQAQLRLVGSGEGAAAELEYADDYEEEEYEDEDEVEGEDEEGMEEEEAAAADAEMQQRWQQHERLSADGQSRQSACLVHLMWALDALHSWCEGALSMLVS</sequence>
<dbReference type="InterPro" id="IPR037138">
    <property type="entry name" value="His_deacetylse_dom_sf"/>
</dbReference>
<feature type="compositionally biased region" description="Low complexity" evidence="1">
    <location>
        <begin position="1"/>
        <end position="11"/>
    </location>
</feature>
<dbReference type="SUPFAM" id="SSF52768">
    <property type="entry name" value="Arginase/deacetylase"/>
    <property type="match status" value="1"/>
</dbReference>
<feature type="compositionally biased region" description="Acidic residues" evidence="1">
    <location>
        <begin position="69"/>
        <end position="78"/>
    </location>
</feature>
<evidence type="ECO:0000256" key="1">
    <source>
        <dbReference type="SAM" id="MobiDB-lite"/>
    </source>
</evidence>
<dbReference type="PANTHER" id="PTHR10625">
    <property type="entry name" value="HISTONE DEACETYLASE HDAC1-RELATED"/>
    <property type="match status" value="1"/>
</dbReference>
<evidence type="ECO:0000313" key="4">
    <source>
        <dbReference type="Proteomes" id="UP001244341"/>
    </source>
</evidence>
<dbReference type="Pfam" id="PF00850">
    <property type="entry name" value="Hist_deacetyl"/>
    <property type="match status" value="1"/>
</dbReference>
<dbReference type="InterPro" id="IPR023696">
    <property type="entry name" value="Ureohydrolase_dom_sf"/>
</dbReference>
<keyword evidence="4" id="KW-1185">Reference proteome</keyword>